<dbReference type="Gene3D" id="3.90.180.10">
    <property type="entry name" value="Medium-chain alcohol dehydrogenases, catalytic domain"/>
    <property type="match status" value="1"/>
</dbReference>
<proteinExistence type="predicted"/>
<name>A0A7W9BP54_9RHOB</name>
<organism evidence="1 2">
    <name type="scientific">Yoonia ponticola</name>
    <dbReference type="NCBI Taxonomy" id="1524255"/>
    <lineage>
        <taxon>Bacteria</taxon>
        <taxon>Pseudomonadati</taxon>
        <taxon>Pseudomonadota</taxon>
        <taxon>Alphaproteobacteria</taxon>
        <taxon>Rhodobacterales</taxon>
        <taxon>Paracoccaceae</taxon>
        <taxon>Yoonia</taxon>
    </lineage>
</organism>
<keyword evidence="2" id="KW-1185">Reference proteome</keyword>
<dbReference type="Proteomes" id="UP000535415">
    <property type="component" value="Unassembled WGS sequence"/>
</dbReference>
<dbReference type="Gene3D" id="3.40.50.720">
    <property type="entry name" value="NAD(P)-binding Rossmann-like Domain"/>
    <property type="match status" value="1"/>
</dbReference>
<sequence>MPNFLARVGQEVAGRMRARVVQELTTTFANDCSDEISLADALRAEVVARYNAKKTGAKLLINPQLPM</sequence>
<dbReference type="AlphaFoldDB" id="A0A7W9BP54"/>
<evidence type="ECO:0000313" key="2">
    <source>
        <dbReference type="Proteomes" id="UP000535415"/>
    </source>
</evidence>
<accession>A0A7W9BP54</accession>
<protein>
    <submittedName>
        <fullName evidence="1">Uncharacterized protein</fullName>
    </submittedName>
</protein>
<dbReference type="RefSeq" id="WP_183531079.1">
    <property type="nucleotide sequence ID" value="NZ_JACIJM010000017.1"/>
</dbReference>
<gene>
    <name evidence="1" type="ORF">FHS72_003622</name>
</gene>
<reference evidence="1 2" key="1">
    <citation type="submission" date="2020-08" db="EMBL/GenBank/DDBJ databases">
        <title>Genomic Encyclopedia of Type Strains, Phase IV (KMG-IV): sequencing the most valuable type-strain genomes for metagenomic binning, comparative biology and taxonomic classification.</title>
        <authorList>
            <person name="Goeker M."/>
        </authorList>
    </citation>
    <scope>NUCLEOTIDE SEQUENCE [LARGE SCALE GENOMIC DNA]</scope>
    <source>
        <strain evidence="1 2">DSM 101064</strain>
    </source>
</reference>
<comment type="caution">
    <text evidence="1">The sequence shown here is derived from an EMBL/GenBank/DDBJ whole genome shotgun (WGS) entry which is preliminary data.</text>
</comment>
<evidence type="ECO:0000313" key="1">
    <source>
        <dbReference type="EMBL" id="MBB5723975.1"/>
    </source>
</evidence>
<dbReference type="EMBL" id="JACIJM010000017">
    <property type="protein sequence ID" value="MBB5723975.1"/>
    <property type="molecule type" value="Genomic_DNA"/>
</dbReference>